<sequence>MNERHPETALSNRWLAERSIAELRDALRRGATTSERLVLLYIERIRELDREGMKINSVLELNPDAARIAREKDRERAEGKAYGPLHGIPILLKDNIDTADRMHTSAGSIALAESFADEDAFVAAKLRQAGAVLLGKTNMTEWANFMAEQMPSGYSSRGGQVLNPYHPGVAFVGGSSSGSGAAVAASFAAAAIGTETSGSIISPASQHNAVGIKPTIGLVSRAGIIPIARSQDTAGPIARTVADAAAVLTAIAGADPADAATAALAGRPPLDYTAFLDAEGLRGARIGVPRAYYRELPEEAAARMEEAIAALRAAGADVVDPVAIPSEGDEWDYVVLKYEFKPDLNAYLSRLGPRVPVHSLEELIAYNAKHAERALKYGQSVLIESQATSGTLQDPEYVEARRADLERSRTQGIDFVLAEHRLDALVFPNNWGCGIACKAGYPLVTVPAGFAGREPVGLTFAAGAFSEPELIRFAYAFEQATKHRRAPDGFAGE</sequence>
<dbReference type="PANTHER" id="PTHR42678:SF34">
    <property type="entry name" value="OS04G0183300 PROTEIN"/>
    <property type="match status" value="1"/>
</dbReference>
<organism evidence="2 3">
    <name type="scientific">Paenibacillus antri</name>
    <dbReference type="NCBI Taxonomy" id="2582848"/>
    <lineage>
        <taxon>Bacteria</taxon>
        <taxon>Bacillati</taxon>
        <taxon>Bacillota</taxon>
        <taxon>Bacilli</taxon>
        <taxon>Bacillales</taxon>
        <taxon>Paenibacillaceae</taxon>
        <taxon>Paenibacillus</taxon>
    </lineage>
</organism>
<dbReference type="GO" id="GO:0004040">
    <property type="term" value="F:amidase activity"/>
    <property type="evidence" value="ECO:0007669"/>
    <property type="project" value="UniProtKB-EC"/>
</dbReference>
<dbReference type="Proteomes" id="UP000309676">
    <property type="component" value="Unassembled WGS sequence"/>
</dbReference>
<dbReference type="EMBL" id="VCIW01000003">
    <property type="protein sequence ID" value="TLS52968.1"/>
    <property type="molecule type" value="Genomic_DNA"/>
</dbReference>
<dbReference type="NCBIfam" id="NF006006">
    <property type="entry name" value="PRK08137.1"/>
    <property type="match status" value="1"/>
</dbReference>
<gene>
    <name evidence="2" type="ORF">FE782_06240</name>
</gene>
<dbReference type="NCBIfam" id="NF005300">
    <property type="entry name" value="PRK06828.1"/>
    <property type="match status" value="1"/>
</dbReference>
<keyword evidence="3" id="KW-1185">Reference proteome</keyword>
<dbReference type="Gene3D" id="3.90.1300.10">
    <property type="entry name" value="Amidase signature (AS) domain"/>
    <property type="match status" value="1"/>
</dbReference>
<dbReference type="OrthoDB" id="9811471at2"/>
<dbReference type="InterPro" id="IPR023631">
    <property type="entry name" value="Amidase_dom"/>
</dbReference>
<evidence type="ECO:0000313" key="2">
    <source>
        <dbReference type="EMBL" id="TLS52968.1"/>
    </source>
</evidence>
<accession>A0A5R9GHW7</accession>
<proteinExistence type="predicted"/>
<name>A0A5R9GHW7_9BACL</name>
<dbReference type="SUPFAM" id="SSF75304">
    <property type="entry name" value="Amidase signature (AS) enzymes"/>
    <property type="match status" value="1"/>
</dbReference>
<evidence type="ECO:0000259" key="1">
    <source>
        <dbReference type="Pfam" id="PF01425"/>
    </source>
</evidence>
<dbReference type="RefSeq" id="WP_138193209.1">
    <property type="nucleotide sequence ID" value="NZ_VCIW01000003.1"/>
</dbReference>
<keyword evidence="2" id="KW-0378">Hydrolase</keyword>
<dbReference type="EC" id="3.5.1.4" evidence="2"/>
<dbReference type="PANTHER" id="PTHR42678">
    <property type="entry name" value="AMIDASE"/>
    <property type="match status" value="1"/>
</dbReference>
<evidence type="ECO:0000313" key="3">
    <source>
        <dbReference type="Proteomes" id="UP000309676"/>
    </source>
</evidence>
<feature type="domain" description="Amidase" evidence="1">
    <location>
        <begin position="37"/>
        <end position="470"/>
    </location>
</feature>
<dbReference type="InterPro" id="IPR036928">
    <property type="entry name" value="AS_sf"/>
</dbReference>
<comment type="caution">
    <text evidence="2">The sequence shown here is derived from an EMBL/GenBank/DDBJ whole genome shotgun (WGS) entry which is preliminary data.</text>
</comment>
<dbReference type="AlphaFoldDB" id="A0A5R9GHW7"/>
<protein>
    <submittedName>
        <fullName evidence="2">Amidase</fullName>
        <ecNumber evidence="2">3.5.1.4</ecNumber>
    </submittedName>
</protein>
<dbReference type="Pfam" id="PF01425">
    <property type="entry name" value="Amidase"/>
    <property type="match status" value="1"/>
</dbReference>
<reference evidence="2 3" key="1">
    <citation type="submission" date="2019-05" db="EMBL/GenBank/DDBJ databases">
        <authorList>
            <person name="Narsing Rao M.P."/>
            <person name="Li W.J."/>
        </authorList>
    </citation>
    <scope>NUCLEOTIDE SEQUENCE [LARGE SCALE GENOMIC DNA]</scope>
    <source>
        <strain evidence="2 3">SYSU_K30003</strain>
    </source>
</reference>